<protein>
    <submittedName>
        <fullName evidence="2">PAS domain-containing protein</fullName>
    </submittedName>
</protein>
<dbReference type="KEGG" id="mefw:F1737_08420"/>
<sequence>MPAGQSDTINKIRMIIENPVCNTSGLPEEKDLPDFIDPVFNLSEKPVLIFGYPSGNIEYTNKSAVLYYKSLNLDAVSLNISDIFISVESDCENKVIAKIKDNSCEGVRLKFKSAEFSHNEKNYIAMILEGGFSDCKETKRSRDAIFESEILHRTTIDAIHDALVVVNRDLGIEIYNRAFGRITGYNNSSGELQGKNLQDIAPYLTGKLCLEYRYVFTSGETLDTTVKHREDGGLTIYEVLKSPIFEDGEVVKVLTILRDRTRSYQLEELKKEAFFQIEKNMEQFAILNDHIRNPLQGIVGLADLEGGSFGEKIILQAMEIDSIVRKLDTGWIESDKVRDMLSKHYGITVKRRPNVKSPIGMLKTRKMN</sequence>
<dbReference type="InterPro" id="IPR000014">
    <property type="entry name" value="PAS"/>
</dbReference>
<dbReference type="NCBIfam" id="TIGR00229">
    <property type="entry name" value="sensory_box"/>
    <property type="match status" value="1"/>
</dbReference>
<dbReference type="Proteomes" id="UP001301797">
    <property type="component" value="Chromosome"/>
</dbReference>
<reference evidence="2 3" key="1">
    <citation type="submission" date="2019-09" db="EMBL/GenBank/DDBJ databases">
        <title>The complete genome of Methanoplanus sp. FWC-SCC4.</title>
        <authorList>
            <person name="Chen S.-C."/>
            <person name="Zhou Y.-Z."/>
            <person name="Lai M.-C."/>
        </authorList>
    </citation>
    <scope>NUCLEOTIDE SEQUENCE [LARGE SCALE GENOMIC DNA]</scope>
    <source>
        <strain evidence="2 3">FWC-SCC4</strain>
    </source>
</reference>
<dbReference type="RefSeq" id="WP_317136136.1">
    <property type="nucleotide sequence ID" value="NZ_CP043875.1"/>
</dbReference>
<gene>
    <name evidence="2" type="ORF">F1737_08420</name>
</gene>
<accession>A0AA97I2W0</accession>
<keyword evidence="3" id="KW-1185">Reference proteome</keyword>
<organism evidence="2 3">
    <name type="scientific">Methanochimaera problematica</name>
    <dbReference type="NCBI Taxonomy" id="2609417"/>
    <lineage>
        <taxon>Archaea</taxon>
        <taxon>Methanobacteriati</taxon>
        <taxon>Methanobacteriota</taxon>
        <taxon>Stenosarchaea group</taxon>
        <taxon>Methanomicrobia</taxon>
        <taxon>Methanomicrobiales</taxon>
        <taxon>Methanomicrobiaceae</taxon>
        <taxon>Methanochimaera</taxon>
    </lineage>
</organism>
<dbReference type="EMBL" id="CP043875">
    <property type="protein sequence ID" value="WOF16710.1"/>
    <property type="molecule type" value="Genomic_DNA"/>
</dbReference>
<name>A0AA97I2W0_9EURY</name>
<evidence type="ECO:0000259" key="1">
    <source>
        <dbReference type="Pfam" id="PF08448"/>
    </source>
</evidence>
<dbReference type="InterPro" id="IPR013656">
    <property type="entry name" value="PAS_4"/>
</dbReference>
<dbReference type="Gene3D" id="3.30.450.20">
    <property type="entry name" value="PAS domain"/>
    <property type="match status" value="1"/>
</dbReference>
<evidence type="ECO:0000313" key="3">
    <source>
        <dbReference type="Proteomes" id="UP001301797"/>
    </source>
</evidence>
<feature type="domain" description="PAS fold-4" evidence="1">
    <location>
        <begin position="157"/>
        <end position="264"/>
    </location>
</feature>
<dbReference type="InterPro" id="IPR035965">
    <property type="entry name" value="PAS-like_dom_sf"/>
</dbReference>
<dbReference type="GeneID" id="85230181"/>
<evidence type="ECO:0000313" key="2">
    <source>
        <dbReference type="EMBL" id="WOF16710.1"/>
    </source>
</evidence>
<dbReference type="AlphaFoldDB" id="A0AA97I2W0"/>
<dbReference type="SUPFAM" id="SSF55785">
    <property type="entry name" value="PYP-like sensor domain (PAS domain)"/>
    <property type="match status" value="1"/>
</dbReference>
<dbReference type="CDD" id="cd00130">
    <property type="entry name" value="PAS"/>
    <property type="match status" value="1"/>
</dbReference>
<dbReference type="Pfam" id="PF08448">
    <property type="entry name" value="PAS_4"/>
    <property type="match status" value="1"/>
</dbReference>
<proteinExistence type="predicted"/>